<dbReference type="CDD" id="cd01392">
    <property type="entry name" value="HTH_LacI"/>
    <property type="match status" value="1"/>
</dbReference>
<dbReference type="KEGG" id="coh:EAV92_13270"/>
<dbReference type="SUPFAM" id="SSF47413">
    <property type="entry name" value="lambda repressor-like DNA-binding domains"/>
    <property type="match status" value="1"/>
</dbReference>
<dbReference type="Pfam" id="PF00356">
    <property type="entry name" value="LacI"/>
    <property type="match status" value="1"/>
</dbReference>
<proteinExistence type="predicted"/>
<reference evidence="5 6" key="1">
    <citation type="submission" date="2018-10" db="EMBL/GenBank/DDBJ databases">
        <title>Genome Sequence of Cohnella sp.</title>
        <authorList>
            <person name="Srinivasan S."/>
            <person name="Kim M.K."/>
        </authorList>
    </citation>
    <scope>NUCLEOTIDE SEQUENCE [LARGE SCALE GENOMIC DNA]</scope>
    <source>
        <strain evidence="5 6">18JY8-7</strain>
    </source>
</reference>
<evidence type="ECO:0000313" key="6">
    <source>
        <dbReference type="Proteomes" id="UP000269097"/>
    </source>
</evidence>
<protein>
    <submittedName>
        <fullName evidence="5">LacI family DNA-binding transcriptional regulator</fullName>
    </submittedName>
</protein>
<dbReference type="Gene3D" id="3.40.50.2300">
    <property type="match status" value="2"/>
</dbReference>
<dbReference type="Gene3D" id="1.10.260.40">
    <property type="entry name" value="lambda repressor-like DNA-binding domains"/>
    <property type="match status" value="1"/>
</dbReference>
<dbReference type="PANTHER" id="PTHR30146">
    <property type="entry name" value="LACI-RELATED TRANSCRIPTIONAL REPRESSOR"/>
    <property type="match status" value="1"/>
</dbReference>
<dbReference type="InterPro" id="IPR010982">
    <property type="entry name" value="Lambda_DNA-bd_dom_sf"/>
</dbReference>
<dbReference type="PROSITE" id="PS00356">
    <property type="entry name" value="HTH_LACI_1"/>
    <property type="match status" value="1"/>
</dbReference>
<dbReference type="AlphaFoldDB" id="A0A3G3JYY3"/>
<dbReference type="RefSeq" id="WP_123041542.1">
    <property type="nucleotide sequence ID" value="NZ_CP033433.1"/>
</dbReference>
<dbReference type="Pfam" id="PF13377">
    <property type="entry name" value="Peripla_BP_3"/>
    <property type="match status" value="1"/>
</dbReference>
<dbReference type="PROSITE" id="PS50932">
    <property type="entry name" value="HTH_LACI_2"/>
    <property type="match status" value="1"/>
</dbReference>
<dbReference type="InterPro" id="IPR028082">
    <property type="entry name" value="Peripla_BP_I"/>
</dbReference>
<evidence type="ECO:0000256" key="2">
    <source>
        <dbReference type="ARBA" id="ARBA00023125"/>
    </source>
</evidence>
<dbReference type="CDD" id="cd01544">
    <property type="entry name" value="PBP1_GalR"/>
    <property type="match status" value="1"/>
</dbReference>
<evidence type="ECO:0000259" key="4">
    <source>
        <dbReference type="PROSITE" id="PS50932"/>
    </source>
</evidence>
<dbReference type="SUPFAM" id="SSF53822">
    <property type="entry name" value="Periplasmic binding protein-like I"/>
    <property type="match status" value="1"/>
</dbReference>
<organism evidence="5 6">
    <name type="scientific">Cohnella candidum</name>
    <dbReference type="NCBI Taxonomy" id="2674991"/>
    <lineage>
        <taxon>Bacteria</taxon>
        <taxon>Bacillati</taxon>
        <taxon>Bacillota</taxon>
        <taxon>Bacilli</taxon>
        <taxon>Bacillales</taxon>
        <taxon>Paenibacillaceae</taxon>
        <taxon>Cohnella</taxon>
    </lineage>
</organism>
<keyword evidence="1" id="KW-0805">Transcription regulation</keyword>
<dbReference type="GO" id="GO:0003700">
    <property type="term" value="F:DNA-binding transcription factor activity"/>
    <property type="evidence" value="ECO:0007669"/>
    <property type="project" value="TreeGrafter"/>
</dbReference>
<dbReference type="GO" id="GO:0000976">
    <property type="term" value="F:transcription cis-regulatory region binding"/>
    <property type="evidence" value="ECO:0007669"/>
    <property type="project" value="TreeGrafter"/>
</dbReference>
<accession>A0A3G3JYY3</accession>
<feature type="domain" description="HTH lacI-type" evidence="4">
    <location>
        <begin position="2"/>
        <end position="54"/>
    </location>
</feature>
<keyword evidence="2 5" id="KW-0238">DNA-binding</keyword>
<dbReference type="InterPro" id="IPR000843">
    <property type="entry name" value="HTH_LacI"/>
</dbReference>
<keyword evidence="3" id="KW-0804">Transcription</keyword>
<evidence type="ECO:0000313" key="5">
    <source>
        <dbReference type="EMBL" id="AYQ73460.1"/>
    </source>
</evidence>
<evidence type="ECO:0000256" key="1">
    <source>
        <dbReference type="ARBA" id="ARBA00023015"/>
    </source>
</evidence>
<dbReference type="SMART" id="SM00354">
    <property type="entry name" value="HTH_LACI"/>
    <property type="match status" value="1"/>
</dbReference>
<evidence type="ECO:0000256" key="3">
    <source>
        <dbReference type="ARBA" id="ARBA00023163"/>
    </source>
</evidence>
<dbReference type="InterPro" id="IPR046335">
    <property type="entry name" value="LacI/GalR-like_sensor"/>
</dbReference>
<keyword evidence="6" id="KW-1185">Reference proteome</keyword>
<name>A0A3G3JYY3_9BACL</name>
<sequence length="346" mass="38642">MATLKEIAQAAGVSTATVSRVLAQDSSLSVSQETRERIVEAAERLQYKPKHLKKPNHPPKSGQPDIAILLAVSLDDEREDPYFADMRRGIDKKIQELGLKQPVVIRRNSADELQLPPLDGLIAIGTFDSKELESRLSPNTKLVLVNSIEETRRHDAVKLDFRQAVDDVLTHLIGLGHEKIALIEGREIIGRLDDRNSERTDDDARRVYFEKFLRERELFRPEYVATGNWKSTSGYEAMQRLLDLPDRPTACFVSSDPMAVGALRALHERNVTVPEQMAIIGFDDIDVAAYVQPPLSTVKVYPEEVGRAAVSLLYDRLQGREVPQQVIVGTKLVVRESCGGGSRSAR</sequence>
<dbReference type="EMBL" id="CP033433">
    <property type="protein sequence ID" value="AYQ73460.1"/>
    <property type="molecule type" value="Genomic_DNA"/>
</dbReference>
<gene>
    <name evidence="5" type="ORF">EAV92_13270</name>
</gene>
<dbReference type="PANTHER" id="PTHR30146:SF149">
    <property type="entry name" value="HTH-TYPE TRANSCRIPTIONAL REGULATOR EBGR"/>
    <property type="match status" value="1"/>
</dbReference>
<dbReference type="Proteomes" id="UP000269097">
    <property type="component" value="Chromosome"/>
</dbReference>